<proteinExistence type="predicted"/>
<dbReference type="Proteomes" id="UP000018144">
    <property type="component" value="Unassembled WGS sequence"/>
</dbReference>
<dbReference type="GO" id="GO:0006297">
    <property type="term" value="P:nucleotide-excision repair, DNA gap filling"/>
    <property type="evidence" value="ECO:0007669"/>
    <property type="project" value="TreeGrafter"/>
</dbReference>
<dbReference type="GO" id="GO:0043625">
    <property type="term" value="C:delta DNA polymerase complex"/>
    <property type="evidence" value="ECO:0007669"/>
    <property type="project" value="InterPro"/>
</dbReference>
<keyword evidence="4" id="KW-0539">Nucleus</keyword>
<dbReference type="EMBL" id="HF935279">
    <property type="protein sequence ID" value="CCX29583.1"/>
    <property type="molecule type" value="Genomic_DNA"/>
</dbReference>
<dbReference type="Gene3D" id="3.90.1030.20">
    <property type="entry name" value="DNA polymerase delta, p66 (Cdc27) subunit, wHTH domain"/>
    <property type="match status" value="1"/>
</dbReference>
<dbReference type="OrthoDB" id="514823at2759"/>
<evidence type="ECO:0000256" key="4">
    <source>
        <dbReference type="ARBA" id="ARBA00023242"/>
    </source>
</evidence>
<evidence type="ECO:0000256" key="3">
    <source>
        <dbReference type="ARBA" id="ARBA00022705"/>
    </source>
</evidence>
<dbReference type="GO" id="GO:1904161">
    <property type="term" value="P:DNA synthesis involved in UV-damage excision repair"/>
    <property type="evidence" value="ECO:0007669"/>
    <property type="project" value="TreeGrafter"/>
</dbReference>
<comment type="subcellular location">
    <subcellularLocation>
        <location evidence="1">Nucleus</location>
    </subcellularLocation>
</comment>
<dbReference type="GO" id="GO:0006271">
    <property type="term" value="P:DNA strand elongation involved in DNA replication"/>
    <property type="evidence" value="ECO:0007669"/>
    <property type="project" value="TreeGrafter"/>
</dbReference>
<protein>
    <recommendedName>
        <fullName evidence="2">DNA polymerase delta subunit 3</fullName>
    </recommendedName>
</protein>
<keyword evidence="3" id="KW-0235">DNA replication</keyword>
<feature type="compositionally biased region" description="Low complexity" evidence="5">
    <location>
        <begin position="184"/>
        <end position="206"/>
    </location>
</feature>
<feature type="compositionally biased region" description="Polar residues" evidence="5">
    <location>
        <begin position="409"/>
        <end position="420"/>
    </location>
</feature>
<feature type="region of interest" description="Disordered" evidence="5">
    <location>
        <begin position="159"/>
        <end position="420"/>
    </location>
</feature>
<evidence type="ECO:0000256" key="5">
    <source>
        <dbReference type="SAM" id="MobiDB-lite"/>
    </source>
</evidence>
<dbReference type="GO" id="GO:0003887">
    <property type="term" value="F:DNA-directed DNA polymerase activity"/>
    <property type="evidence" value="ECO:0007669"/>
    <property type="project" value="TreeGrafter"/>
</dbReference>
<organism evidence="6 7">
    <name type="scientific">Pyronema omphalodes (strain CBS 100304)</name>
    <name type="common">Pyronema confluens</name>
    <dbReference type="NCBI Taxonomy" id="1076935"/>
    <lineage>
        <taxon>Eukaryota</taxon>
        <taxon>Fungi</taxon>
        <taxon>Dikarya</taxon>
        <taxon>Ascomycota</taxon>
        <taxon>Pezizomycotina</taxon>
        <taxon>Pezizomycetes</taxon>
        <taxon>Pezizales</taxon>
        <taxon>Pyronemataceae</taxon>
        <taxon>Pyronema</taxon>
    </lineage>
</organism>
<dbReference type="OMA" id="QMLYDFH"/>
<evidence type="ECO:0000256" key="1">
    <source>
        <dbReference type="ARBA" id="ARBA00004123"/>
    </source>
</evidence>
<dbReference type="eggNOG" id="ENOG502S6S5">
    <property type="taxonomic scope" value="Eukaryota"/>
</dbReference>
<evidence type="ECO:0000313" key="7">
    <source>
        <dbReference type="Proteomes" id="UP000018144"/>
    </source>
</evidence>
<feature type="compositionally biased region" description="Basic and acidic residues" evidence="5">
    <location>
        <begin position="291"/>
        <end position="310"/>
    </location>
</feature>
<feature type="compositionally biased region" description="Acidic residues" evidence="5">
    <location>
        <begin position="281"/>
        <end position="290"/>
    </location>
</feature>
<reference evidence="6 7" key="1">
    <citation type="journal article" date="2013" name="PLoS Genet.">
        <title>The genome and development-dependent transcriptomes of Pyronema confluens: a window into fungal evolution.</title>
        <authorList>
            <person name="Traeger S."/>
            <person name="Altegoer F."/>
            <person name="Freitag M."/>
            <person name="Gabaldon T."/>
            <person name="Kempken F."/>
            <person name="Kumar A."/>
            <person name="Marcet-Houben M."/>
            <person name="Poggeler S."/>
            <person name="Stajich J.E."/>
            <person name="Nowrousian M."/>
        </authorList>
    </citation>
    <scope>NUCLEOTIDE SEQUENCE [LARGE SCALE GENOMIC DNA]</scope>
    <source>
        <strain evidence="7">CBS 100304</strain>
        <tissue evidence="6">Vegetative mycelium</tissue>
    </source>
</reference>
<dbReference type="PANTHER" id="PTHR17598">
    <property type="entry name" value="DNA POLYMERASE DELTA SUBUNIT 3"/>
    <property type="match status" value="1"/>
</dbReference>
<dbReference type="STRING" id="1076935.U4LCI6"/>
<evidence type="ECO:0000313" key="6">
    <source>
        <dbReference type="EMBL" id="CCX29583.1"/>
    </source>
</evidence>
<evidence type="ECO:0000256" key="2">
    <source>
        <dbReference type="ARBA" id="ARBA00017589"/>
    </source>
</evidence>
<accession>U4LCI6</accession>
<feature type="compositionally biased region" description="Basic and acidic residues" evidence="5">
    <location>
        <begin position="336"/>
        <end position="350"/>
    </location>
</feature>
<sequence length="420" mass="46549">MSYTDYLNAEIAERKIITYRTLSRQQQKHVNVAKQMLWEFYEGANKKEPGSVHATYLITGYRERPVEETVDEGGDTIMDASPPSGQGVLGEMKAIIVCPEEKLEETKKSFLRISSIHIYSVEPNKIKDINIIVGACEEFLKAHLHNSYDDRQKGLYGTIRNKEAKPRVGRAPVVQAASSKPAVAAPTSKAGPKATPTPAPSSAKTKQISTASMFAKKPVAAKKQDSQPSEPEPEPEPAKKPAAKKGPQQAFFSNWKSLEKKTAKLEIAPEAEPEAMKIDTDSEGDDEAEPEPPKQDIAEESRKRKAKQQELEAMMESDDDEPPPPKKKVASPSPPPEKEEKPEPVKEEPRRRRGKRKVTKKVTTKDEEGYLVTKTETTWESYSEDETAPPPPAPKPKPAPAKAVKKATGQGNIMSFFQKK</sequence>
<keyword evidence="7" id="KW-1185">Reference proteome</keyword>
<dbReference type="InterPro" id="IPR041913">
    <property type="entry name" value="POLD3_sf"/>
</dbReference>
<dbReference type="InterPro" id="IPR019038">
    <property type="entry name" value="POLD3"/>
</dbReference>
<name>U4LCI6_PYROM</name>
<dbReference type="PANTHER" id="PTHR17598:SF13">
    <property type="entry name" value="DNA POLYMERASE DELTA SUBUNIT 3"/>
    <property type="match status" value="1"/>
</dbReference>
<dbReference type="Pfam" id="PF09507">
    <property type="entry name" value="CDC27"/>
    <property type="match status" value="1"/>
</dbReference>
<gene>
    <name evidence="6" type="ORF">PCON_05654</name>
</gene>
<feature type="compositionally biased region" description="Pro residues" evidence="5">
    <location>
        <begin position="388"/>
        <end position="399"/>
    </location>
</feature>
<feature type="compositionally biased region" description="Acidic residues" evidence="5">
    <location>
        <begin position="313"/>
        <end position="322"/>
    </location>
</feature>
<dbReference type="AlphaFoldDB" id="U4LCI6"/>
<feature type="compositionally biased region" description="Basic residues" evidence="5">
    <location>
        <begin position="351"/>
        <end position="362"/>
    </location>
</feature>